<dbReference type="CDD" id="cd02440">
    <property type="entry name" value="AdoMet_MTases"/>
    <property type="match status" value="1"/>
</dbReference>
<organism evidence="8">
    <name type="scientific">uncultured Chthoniobacterales bacterium</name>
    <dbReference type="NCBI Taxonomy" id="1836801"/>
    <lineage>
        <taxon>Bacteria</taxon>
        <taxon>Pseudomonadati</taxon>
        <taxon>Verrucomicrobiota</taxon>
        <taxon>Spartobacteria</taxon>
        <taxon>Chthoniobacterales</taxon>
        <taxon>environmental samples</taxon>
    </lineage>
</organism>
<comment type="caution">
    <text evidence="5">Lacks conserved residue(s) required for the propagation of feature annotation.</text>
</comment>
<sequence length="278" mass="30689">MTVLDVLQSTTAYFKKRDVESPRLNAEHLLAHALGLKRIELYLEFERALTEAELAPLRELVRRRGQGEPLQHLLGTVEFCGRTFICDKRALIPRPETEELVEQLLKLEWPRDSRILDVGTGSGVIAISLAGELPHAHVDAIDASEDALSLARENAARLLPDRAIEFKQSDLMLYVSHVYDLIVANLPYVPAGERGSVSREVLRDPEAAVFAGPAGDEVIRRLITDAPPRLNPGGMLALEIGTSQADALAAFLGEQGYHDVSARQDYAGVTRFLFARYG</sequence>
<dbReference type="InterPro" id="IPR050320">
    <property type="entry name" value="N5-glutamine_MTase"/>
</dbReference>
<reference evidence="8" key="1">
    <citation type="submission" date="2020-02" db="EMBL/GenBank/DDBJ databases">
        <authorList>
            <person name="Meier V. D."/>
        </authorList>
    </citation>
    <scope>NUCLEOTIDE SEQUENCE</scope>
    <source>
        <strain evidence="8">AVDCRST_MAG42</strain>
    </source>
</reference>
<evidence type="ECO:0000259" key="6">
    <source>
        <dbReference type="Pfam" id="PF05175"/>
    </source>
</evidence>
<comment type="function">
    <text evidence="5">Methylates the class 1 translation termination release factors RF1/PrfA and RF2/PrfB on the glutamine residue of the universally conserved GGQ motif.</text>
</comment>
<dbReference type="EC" id="2.1.1.297" evidence="5"/>
<dbReference type="Gene3D" id="1.10.8.10">
    <property type="entry name" value="DNA helicase RuvA subunit, C-terminal domain"/>
    <property type="match status" value="1"/>
</dbReference>
<comment type="catalytic activity">
    <reaction evidence="4 5">
        <text>L-glutaminyl-[peptide chain release factor] + S-adenosyl-L-methionine = N(5)-methyl-L-glutaminyl-[peptide chain release factor] + S-adenosyl-L-homocysteine + H(+)</text>
        <dbReference type="Rhea" id="RHEA:42896"/>
        <dbReference type="Rhea" id="RHEA-COMP:10271"/>
        <dbReference type="Rhea" id="RHEA-COMP:10272"/>
        <dbReference type="ChEBI" id="CHEBI:15378"/>
        <dbReference type="ChEBI" id="CHEBI:30011"/>
        <dbReference type="ChEBI" id="CHEBI:57856"/>
        <dbReference type="ChEBI" id="CHEBI:59789"/>
        <dbReference type="ChEBI" id="CHEBI:61891"/>
        <dbReference type="EC" id="2.1.1.297"/>
    </reaction>
</comment>
<evidence type="ECO:0000259" key="7">
    <source>
        <dbReference type="Pfam" id="PF17827"/>
    </source>
</evidence>
<gene>
    <name evidence="5" type="primary">prmC</name>
    <name evidence="8" type="ORF">AVDCRST_MAG42-2327</name>
</gene>
<dbReference type="SUPFAM" id="SSF53335">
    <property type="entry name" value="S-adenosyl-L-methionine-dependent methyltransferases"/>
    <property type="match status" value="1"/>
</dbReference>
<evidence type="ECO:0000256" key="4">
    <source>
        <dbReference type="ARBA" id="ARBA00048391"/>
    </source>
</evidence>
<dbReference type="NCBIfam" id="TIGR00536">
    <property type="entry name" value="hemK_fam"/>
    <property type="match status" value="1"/>
</dbReference>
<name>A0A6J4IIR4_9BACT</name>
<evidence type="ECO:0000256" key="1">
    <source>
        <dbReference type="ARBA" id="ARBA00022603"/>
    </source>
</evidence>
<dbReference type="InterPro" id="IPR040758">
    <property type="entry name" value="PrmC_N"/>
</dbReference>
<dbReference type="InterPro" id="IPR007848">
    <property type="entry name" value="Small_mtfrase_dom"/>
</dbReference>
<comment type="similarity">
    <text evidence="5">Belongs to the protein N5-glutamine methyltransferase family. PrmC subfamily.</text>
</comment>
<feature type="binding site" evidence="5">
    <location>
        <position position="142"/>
    </location>
    <ligand>
        <name>S-adenosyl-L-methionine</name>
        <dbReference type="ChEBI" id="CHEBI:59789"/>
    </ligand>
</feature>
<dbReference type="EMBL" id="CADCTA010000083">
    <property type="protein sequence ID" value="CAA9252893.1"/>
    <property type="molecule type" value="Genomic_DNA"/>
</dbReference>
<dbReference type="Pfam" id="PF17827">
    <property type="entry name" value="PrmC_N"/>
    <property type="match status" value="1"/>
</dbReference>
<feature type="domain" description="Release factor glutamine methyltransferase N-terminal" evidence="7">
    <location>
        <begin position="5"/>
        <end position="75"/>
    </location>
</feature>
<feature type="binding site" evidence="5">
    <location>
        <begin position="119"/>
        <end position="123"/>
    </location>
    <ligand>
        <name>S-adenosyl-L-methionine</name>
        <dbReference type="ChEBI" id="CHEBI:59789"/>
    </ligand>
</feature>
<accession>A0A6J4IIR4</accession>
<dbReference type="Gene3D" id="3.40.50.150">
    <property type="entry name" value="Vaccinia Virus protein VP39"/>
    <property type="match status" value="1"/>
</dbReference>
<dbReference type="PANTHER" id="PTHR18895">
    <property type="entry name" value="HEMK METHYLTRANSFERASE"/>
    <property type="match status" value="1"/>
</dbReference>
<feature type="domain" description="Methyltransferase small" evidence="6">
    <location>
        <begin position="100"/>
        <end position="193"/>
    </location>
</feature>
<dbReference type="GO" id="GO:0102559">
    <property type="term" value="F:peptide chain release factor N(5)-glutamine methyltransferase activity"/>
    <property type="evidence" value="ECO:0007669"/>
    <property type="project" value="UniProtKB-EC"/>
</dbReference>
<dbReference type="InterPro" id="IPR029063">
    <property type="entry name" value="SAM-dependent_MTases_sf"/>
</dbReference>
<dbReference type="InterPro" id="IPR019874">
    <property type="entry name" value="RF_methyltr_PrmC"/>
</dbReference>
<keyword evidence="1 5" id="KW-0489">Methyltransferase</keyword>
<feature type="binding site" evidence="5">
    <location>
        <position position="185"/>
    </location>
    <ligand>
        <name>S-adenosyl-L-methionine</name>
        <dbReference type="ChEBI" id="CHEBI:59789"/>
    </ligand>
</feature>
<evidence type="ECO:0000256" key="2">
    <source>
        <dbReference type="ARBA" id="ARBA00022679"/>
    </source>
</evidence>
<dbReference type="AlphaFoldDB" id="A0A6J4IIR4"/>
<keyword evidence="2 5" id="KW-0808">Transferase</keyword>
<dbReference type="GO" id="GO:0032259">
    <property type="term" value="P:methylation"/>
    <property type="evidence" value="ECO:0007669"/>
    <property type="project" value="UniProtKB-KW"/>
</dbReference>
<dbReference type="HAMAP" id="MF_02126">
    <property type="entry name" value="RF_methyltr_PrmC"/>
    <property type="match status" value="1"/>
</dbReference>
<dbReference type="PANTHER" id="PTHR18895:SF74">
    <property type="entry name" value="MTRF1L RELEASE FACTOR GLUTAMINE METHYLTRANSFERASE"/>
    <property type="match status" value="1"/>
</dbReference>
<dbReference type="NCBIfam" id="TIGR03534">
    <property type="entry name" value="RF_mod_PrmC"/>
    <property type="match status" value="1"/>
</dbReference>
<protein>
    <recommendedName>
        <fullName evidence="5">Release factor glutamine methyltransferase</fullName>
        <shortName evidence="5">RF MTase</shortName>
        <ecNumber evidence="5">2.1.1.297</ecNumber>
    </recommendedName>
    <alternativeName>
        <fullName evidence="5">N5-glutamine methyltransferase PrmC</fullName>
    </alternativeName>
    <alternativeName>
        <fullName evidence="5">Protein-(glutamine-N5) MTase PrmC</fullName>
    </alternativeName>
    <alternativeName>
        <fullName evidence="5">Protein-glutamine N-methyltransferase PrmC</fullName>
    </alternativeName>
</protein>
<evidence type="ECO:0000313" key="8">
    <source>
        <dbReference type="EMBL" id="CAA9252893.1"/>
    </source>
</evidence>
<evidence type="ECO:0000256" key="5">
    <source>
        <dbReference type="HAMAP-Rule" id="MF_02126"/>
    </source>
</evidence>
<evidence type="ECO:0000256" key="3">
    <source>
        <dbReference type="ARBA" id="ARBA00022691"/>
    </source>
</evidence>
<proteinExistence type="inferred from homology"/>
<keyword evidence="3 5" id="KW-0949">S-adenosyl-L-methionine</keyword>
<dbReference type="Pfam" id="PF05175">
    <property type="entry name" value="MTS"/>
    <property type="match status" value="1"/>
</dbReference>
<dbReference type="InterPro" id="IPR004556">
    <property type="entry name" value="HemK-like"/>
</dbReference>